<name>A0A3N4LNY1_9PEZI</name>
<dbReference type="Proteomes" id="UP000267821">
    <property type="component" value="Unassembled WGS sequence"/>
</dbReference>
<organism evidence="1 2">
    <name type="scientific">Terfezia boudieri ATCC MYA-4762</name>
    <dbReference type="NCBI Taxonomy" id="1051890"/>
    <lineage>
        <taxon>Eukaryota</taxon>
        <taxon>Fungi</taxon>
        <taxon>Dikarya</taxon>
        <taxon>Ascomycota</taxon>
        <taxon>Pezizomycotina</taxon>
        <taxon>Pezizomycetes</taxon>
        <taxon>Pezizales</taxon>
        <taxon>Pezizaceae</taxon>
        <taxon>Terfezia</taxon>
    </lineage>
</organism>
<protein>
    <submittedName>
        <fullName evidence="1">Uncharacterized protein</fullName>
    </submittedName>
</protein>
<sequence>MSNKDTEPVPAVGSGNAQNRTMLHSYPKWGSFCEDTGYSVVPLTGMHPETSSPMWAAILHIRALINFRESLS</sequence>
<dbReference type="EMBL" id="ML121541">
    <property type="protein sequence ID" value="RPB24516.1"/>
    <property type="molecule type" value="Genomic_DNA"/>
</dbReference>
<evidence type="ECO:0000313" key="1">
    <source>
        <dbReference type="EMBL" id="RPB24516.1"/>
    </source>
</evidence>
<gene>
    <name evidence="1" type="ORF">L211DRAFT_837436</name>
</gene>
<proteinExistence type="predicted"/>
<dbReference type="InParanoid" id="A0A3N4LNY1"/>
<reference evidence="1 2" key="1">
    <citation type="journal article" date="2018" name="Nat. Ecol. Evol.">
        <title>Pezizomycetes genomes reveal the molecular basis of ectomycorrhizal truffle lifestyle.</title>
        <authorList>
            <person name="Murat C."/>
            <person name="Payen T."/>
            <person name="Noel B."/>
            <person name="Kuo A."/>
            <person name="Morin E."/>
            <person name="Chen J."/>
            <person name="Kohler A."/>
            <person name="Krizsan K."/>
            <person name="Balestrini R."/>
            <person name="Da Silva C."/>
            <person name="Montanini B."/>
            <person name="Hainaut M."/>
            <person name="Levati E."/>
            <person name="Barry K.W."/>
            <person name="Belfiori B."/>
            <person name="Cichocki N."/>
            <person name="Clum A."/>
            <person name="Dockter R.B."/>
            <person name="Fauchery L."/>
            <person name="Guy J."/>
            <person name="Iotti M."/>
            <person name="Le Tacon F."/>
            <person name="Lindquist E.A."/>
            <person name="Lipzen A."/>
            <person name="Malagnac F."/>
            <person name="Mello A."/>
            <person name="Molinier V."/>
            <person name="Miyauchi S."/>
            <person name="Poulain J."/>
            <person name="Riccioni C."/>
            <person name="Rubini A."/>
            <person name="Sitrit Y."/>
            <person name="Splivallo R."/>
            <person name="Traeger S."/>
            <person name="Wang M."/>
            <person name="Zifcakova L."/>
            <person name="Wipf D."/>
            <person name="Zambonelli A."/>
            <person name="Paolocci F."/>
            <person name="Nowrousian M."/>
            <person name="Ottonello S."/>
            <person name="Baldrian P."/>
            <person name="Spatafora J.W."/>
            <person name="Henrissat B."/>
            <person name="Nagy L.G."/>
            <person name="Aury J.M."/>
            <person name="Wincker P."/>
            <person name="Grigoriev I.V."/>
            <person name="Bonfante P."/>
            <person name="Martin F.M."/>
        </authorList>
    </citation>
    <scope>NUCLEOTIDE SEQUENCE [LARGE SCALE GENOMIC DNA]</scope>
    <source>
        <strain evidence="1 2">ATCC MYA-4762</strain>
    </source>
</reference>
<evidence type="ECO:0000313" key="2">
    <source>
        <dbReference type="Proteomes" id="UP000267821"/>
    </source>
</evidence>
<dbReference type="AlphaFoldDB" id="A0A3N4LNY1"/>
<keyword evidence="2" id="KW-1185">Reference proteome</keyword>
<dbReference type="OrthoDB" id="5485215at2759"/>
<accession>A0A3N4LNY1</accession>